<dbReference type="GO" id="GO:0035999">
    <property type="term" value="P:tetrahydrofolate interconversion"/>
    <property type="evidence" value="ECO:0007669"/>
    <property type="project" value="TreeGrafter"/>
</dbReference>
<dbReference type="PANTHER" id="PTHR23407:SF1">
    <property type="entry name" value="5-FORMYLTETRAHYDROFOLATE CYCLO-LIGASE"/>
    <property type="match status" value="1"/>
</dbReference>
<feature type="non-terminal residue" evidence="4">
    <location>
        <position position="1"/>
    </location>
</feature>
<dbReference type="GO" id="GO:0005524">
    <property type="term" value="F:ATP binding"/>
    <property type="evidence" value="ECO:0007669"/>
    <property type="project" value="UniProtKB-KW"/>
</dbReference>
<dbReference type="GO" id="GO:0030272">
    <property type="term" value="F:5-formyltetrahydrofolate cyclo-ligase activity"/>
    <property type="evidence" value="ECO:0007669"/>
    <property type="project" value="TreeGrafter"/>
</dbReference>
<keyword evidence="2" id="KW-0547">Nucleotide-binding</keyword>
<dbReference type="Gene3D" id="3.40.50.10420">
    <property type="entry name" value="NagB/RpiA/CoA transferase-like"/>
    <property type="match status" value="1"/>
</dbReference>
<accession>A0A0F8WPJ7</accession>
<organism evidence="4">
    <name type="scientific">marine sediment metagenome</name>
    <dbReference type="NCBI Taxonomy" id="412755"/>
    <lineage>
        <taxon>unclassified sequences</taxon>
        <taxon>metagenomes</taxon>
        <taxon>ecological metagenomes</taxon>
    </lineage>
</organism>
<gene>
    <name evidence="4" type="ORF">LCGC14_3042920</name>
</gene>
<dbReference type="PANTHER" id="PTHR23407">
    <property type="entry name" value="ATPASE INHIBITOR/5-FORMYLTETRAHYDROFOLATE CYCLO-LIGASE"/>
    <property type="match status" value="1"/>
</dbReference>
<dbReference type="AlphaFoldDB" id="A0A0F8WPJ7"/>
<dbReference type="Pfam" id="PF01812">
    <property type="entry name" value="5-FTHF_cyc-lig"/>
    <property type="match status" value="1"/>
</dbReference>
<protein>
    <recommendedName>
        <fullName evidence="5">5-formyltetrahydrofolate cyclo-ligase</fullName>
    </recommendedName>
</protein>
<evidence type="ECO:0000256" key="2">
    <source>
        <dbReference type="ARBA" id="ARBA00022741"/>
    </source>
</evidence>
<dbReference type="SUPFAM" id="SSF100950">
    <property type="entry name" value="NagB/RpiA/CoA transferase-like"/>
    <property type="match status" value="1"/>
</dbReference>
<dbReference type="EMBL" id="LAZR01063902">
    <property type="protein sequence ID" value="KKK58588.1"/>
    <property type="molecule type" value="Genomic_DNA"/>
</dbReference>
<dbReference type="InterPro" id="IPR024185">
    <property type="entry name" value="FTHF_cligase-like_sf"/>
</dbReference>
<sequence length="348" mass="36960">PHPLGSTCPGDAVCDSGDLANQIRLLGRARIAIGMDRPGIHGVGPRRTERSHDVLGTVQPIFSANADDRHVRHRLLHRLVSGFEQSAVGFRAMVAGPATHAAAANPFVPHFEHPHRALRLPGKVGAVGGGSGDGLGGLCDHGDRCGRLFRLPRACGAGAALSDAAARKAAARKAAFARRKPLFDQANAAQGGYLSEVLAGYRGVPLSGFMPIRTEIDPRPAMAEACAHGPVGVPVIMWPDHPLSFSRWTPETPMVAGSFGAMIPEHNDFFEPEIVIVPLLAFNRAGARLGYGGGFYDRTLAMLRGRRATMAIGFAFAGQECDDIPLEETDEPLDLIVTEAGVIEVTQR</sequence>
<proteinExistence type="inferred from homology"/>
<dbReference type="GO" id="GO:0009396">
    <property type="term" value="P:folic acid-containing compound biosynthetic process"/>
    <property type="evidence" value="ECO:0007669"/>
    <property type="project" value="TreeGrafter"/>
</dbReference>
<dbReference type="InterPro" id="IPR002698">
    <property type="entry name" value="FTHF_cligase"/>
</dbReference>
<evidence type="ECO:0000313" key="4">
    <source>
        <dbReference type="EMBL" id="KKK58588.1"/>
    </source>
</evidence>
<name>A0A0F8WPJ7_9ZZZZ</name>
<reference evidence="4" key="1">
    <citation type="journal article" date="2015" name="Nature">
        <title>Complex archaea that bridge the gap between prokaryotes and eukaryotes.</title>
        <authorList>
            <person name="Spang A."/>
            <person name="Saw J.H."/>
            <person name="Jorgensen S.L."/>
            <person name="Zaremba-Niedzwiedzka K."/>
            <person name="Martijn J."/>
            <person name="Lind A.E."/>
            <person name="van Eijk R."/>
            <person name="Schleper C."/>
            <person name="Guy L."/>
            <person name="Ettema T.J."/>
        </authorList>
    </citation>
    <scope>NUCLEOTIDE SEQUENCE</scope>
</reference>
<keyword evidence="3" id="KW-0067">ATP-binding</keyword>
<comment type="similarity">
    <text evidence="1">Belongs to the 5-formyltetrahydrofolate cyclo-ligase family.</text>
</comment>
<dbReference type="InterPro" id="IPR037171">
    <property type="entry name" value="NagB/RpiA_transferase-like"/>
</dbReference>
<evidence type="ECO:0000256" key="1">
    <source>
        <dbReference type="ARBA" id="ARBA00010638"/>
    </source>
</evidence>
<evidence type="ECO:0000256" key="3">
    <source>
        <dbReference type="ARBA" id="ARBA00022840"/>
    </source>
</evidence>
<comment type="caution">
    <text evidence="4">The sequence shown here is derived from an EMBL/GenBank/DDBJ whole genome shotgun (WGS) entry which is preliminary data.</text>
</comment>
<dbReference type="NCBIfam" id="TIGR02727">
    <property type="entry name" value="MTHFS_bact"/>
    <property type="match status" value="1"/>
</dbReference>
<evidence type="ECO:0008006" key="5">
    <source>
        <dbReference type="Google" id="ProtNLM"/>
    </source>
</evidence>